<evidence type="ECO:0000313" key="2">
    <source>
        <dbReference type="EMBL" id="RXG31068.1"/>
    </source>
</evidence>
<sequence length="489" mass="55346">MIKYFLTLEWKSFFRSAAFQTNLILKIFMALGALYFIGLFTLAGVGAYFGLEKAGLEPLETVNRFMIYYVVLDLVIKYMLQKMPVVNIKPLLLMPFKKSKIVNFALGKTIFSFFNIVHAFFFIPFSVVLLTQGYDPLHVITWHLGMMAMIYINNFINVFLNDAMPLVVGVASVLIGLGALQYYGIFDVTPYTGVYFQGLFEQLWMFAIPVLVSIALYKVAHSYFLNRLYLDAGLSAKTKEASTENLDWLDRFGKTAIFLKNDIKLIKRNKRSKTTVIMSVLFLFYGLLFFSGGIDSYDNPFMKIFAGIFVTGGFLFSFGQFVPSWDSSYYPLMMTQNISYEEYLRSKWMLVVLASGISTILALGYLYFGWEAYAAVFVGGIYNMGVNGHVVLWGGAYIKTPIDLTSNKKAFGDSSSFNVKTLLITMPKLLLPIVLYTIGHFTLGPVFGYALVALAGIAGFAFRDFMFKKIIGIYKTEKYKTIAAYKQKN</sequence>
<keyword evidence="1" id="KW-0812">Transmembrane</keyword>
<feature type="transmembrane region" description="Helical" evidence="1">
    <location>
        <begin position="419"/>
        <end position="438"/>
    </location>
</feature>
<reference evidence="3" key="1">
    <citation type="submission" date="2016-11" db="EMBL/GenBank/DDBJ databases">
        <authorList>
            <person name="Jaros S."/>
            <person name="Januszkiewicz K."/>
            <person name="Wedrychowicz H."/>
        </authorList>
    </citation>
    <scope>NUCLEOTIDE SEQUENCE [LARGE SCALE GENOMIC DNA]</scope>
    <source>
        <strain evidence="3">DSM 19859</strain>
    </source>
</reference>
<dbReference type="EMBL" id="FQXT01000002">
    <property type="protein sequence ID" value="SHH78733.1"/>
    <property type="molecule type" value="Genomic_DNA"/>
</dbReference>
<protein>
    <recommendedName>
        <fullName evidence="6">ABC-2 type transport system permease protein</fullName>
    </recommendedName>
</protein>
<evidence type="ECO:0000256" key="1">
    <source>
        <dbReference type="SAM" id="Phobius"/>
    </source>
</evidence>
<feature type="transmembrane region" description="Helical" evidence="1">
    <location>
        <begin position="274"/>
        <end position="292"/>
    </location>
</feature>
<reference evidence="4" key="2">
    <citation type="submission" date="2016-11" db="EMBL/GenBank/DDBJ databases">
        <authorList>
            <person name="Varghese N."/>
            <person name="Submissions S."/>
        </authorList>
    </citation>
    <scope>NUCLEOTIDE SEQUENCE [LARGE SCALE GENOMIC DNA]</scope>
    <source>
        <strain evidence="4">DSM 19859</strain>
    </source>
</reference>
<evidence type="ECO:0000313" key="3">
    <source>
        <dbReference type="EMBL" id="SHH78733.1"/>
    </source>
</evidence>
<dbReference type="OrthoDB" id="1014144at2"/>
<evidence type="ECO:0000313" key="4">
    <source>
        <dbReference type="Proteomes" id="UP000184240"/>
    </source>
</evidence>
<dbReference type="AlphaFoldDB" id="A0A1M5VUX9"/>
<keyword evidence="5" id="KW-1185">Reference proteome</keyword>
<feature type="transmembrane region" description="Helical" evidence="1">
    <location>
        <begin position="348"/>
        <end position="368"/>
    </location>
</feature>
<dbReference type="Proteomes" id="UP000184240">
    <property type="component" value="Unassembled WGS sequence"/>
</dbReference>
<organism evidence="3 4">
    <name type="scientific">Leeuwenhoekiella palythoae</name>
    <dbReference type="NCBI Taxonomy" id="573501"/>
    <lineage>
        <taxon>Bacteria</taxon>
        <taxon>Pseudomonadati</taxon>
        <taxon>Bacteroidota</taxon>
        <taxon>Flavobacteriia</taxon>
        <taxon>Flavobacteriales</taxon>
        <taxon>Flavobacteriaceae</taxon>
        <taxon>Leeuwenhoekiella</taxon>
    </lineage>
</organism>
<dbReference type="Pfam" id="PF18940">
    <property type="entry name" value="DUF5687"/>
    <property type="match status" value="1"/>
</dbReference>
<dbReference type="EMBL" id="QOVN01000001">
    <property type="protein sequence ID" value="RXG31068.1"/>
    <property type="molecule type" value="Genomic_DNA"/>
</dbReference>
<dbReference type="InterPro" id="IPR043742">
    <property type="entry name" value="DUF5687"/>
</dbReference>
<evidence type="ECO:0008006" key="6">
    <source>
        <dbReference type="Google" id="ProtNLM"/>
    </source>
</evidence>
<accession>A0A1M5VUX9</accession>
<dbReference type="RefSeq" id="WP_072981761.1">
    <property type="nucleotide sequence ID" value="NZ_FQXT01000002.1"/>
</dbReference>
<keyword evidence="1" id="KW-1133">Transmembrane helix</keyword>
<feature type="transmembrane region" description="Helical" evidence="1">
    <location>
        <begin position="203"/>
        <end position="220"/>
    </location>
</feature>
<dbReference type="Proteomes" id="UP000290037">
    <property type="component" value="Unassembled WGS sequence"/>
</dbReference>
<evidence type="ECO:0000313" key="5">
    <source>
        <dbReference type="Proteomes" id="UP000290037"/>
    </source>
</evidence>
<feature type="transmembrane region" description="Helical" evidence="1">
    <location>
        <begin position="137"/>
        <end position="156"/>
    </location>
</feature>
<feature type="transmembrane region" description="Helical" evidence="1">
    <location>
        <begin position="304"/>
        <end position="327"/>
    </location>
</feature>
<feature type="transmembrane region" description="Helical" evidence="1">
    <location>
        <begin position="61"/>
        <end position="80"/>
    </location>
</feature>
<feature type="transmembrane region" description="Helical" evidence="1">
    <location>
        <begin position="101"/>
        <end position="125"/>
    </location>
</feature>
<feature type="transmembrane region" description="Helical" evidence="1">
    <location>
        <begin position="374"/>
        <end position="398"/>
    </location>
</feature>
<dbReference type="STRING" id="573501.SAMN04487999_0911"/>
<reference evidence="2 5" key="3">
    <citation type="submission" date="2018-07" db="EMBL/GenBank/DDBJ databases">
        <title>Leeuwenhoekiella genomics.</title>
        <authorList>
            <person name="Tahon G."/>
            <person name="Willems A."/>
        </authorList>
    </citation>
    <scope>NUCLEOTIDE SEQUENCE [LARGE SCALE GENOMIC DNA]</scope>
    <source>
        <strain evidence="2 5">LMG 24856</strain>
    </source>
</reference>
<feature type="transmembrane region" description="Helical" evidence="1">
    <location>
        <begin position="163"/>
        <end position="183"/>
    </location>
</feature>
<name>A0A1M5VUX9_9FLAO</name>
<keyword evidence="1" id="KW-0472">Membrane</keyword>
<feature type="transmembrane region" description="Helical" evidence="1">
    <location>
        <begin position="23"/>
        <end position="49"/>
    </location>
</feature>
<gene>
    <name evidence="2" type="ORF">DSM01_204</name>
    <name evidence="3" type="ORF">SAMN04487999_0911</name>
</gene>
<feature type="transmembrane region" description="Helical" evidence="1">
    <location>
        <begin position="444"/>
        <end position="462"/>
    </location>
</feature>
<proteinExistence type="predicted"/>